<evidence type="ECO:0000256" key="4">
    <source>
        <dbReference type="ARBA" id="ARBA00022833"/>
    </source>
</evidence>
<feature type="compositionally biased region" description="Polar residues" evidence="7">
    <location>
        <begin position="463"/>
        <end position="478"/>
    </location>
</feature>
<dbReference type="InterPro" id="IPR014891">
    <property type="entry name" value="DWNN_domain"/>
</dbReference>
<dbReference type="Gene3D" id="4.10.60.10">
    <property type="entry name" value="Zinc finger, CCHC-type"/>
    <property type="match status" value="1"/>
</dbReference>
<feature type="region of interest" description="Disordered" evidence="7">
    <location>
        <begin position="382"/>
        <end position="478"/>
    </location>
</feature>
<dbReference type="Pfam" id="PF08783">
    <property type="entry name" value="DWNN"/>
    <property type="match status" value="1"/>
</dbReference>
<dbReference type="InterPro" id="IPR036875">
    <property type="entry name" value="Znf_CCHC_sf"/>
</dbReference>
<dbReference type="GO" id="GO:0003676">
    <property type="term" value="F:nucleic acid binding"/>
    <property type="evidence" value="ECO:0007669"/>
    <property type="project" value="InterPro"/>
</dbReference>
<organism evidence="10 11">
    <name type="scientific">Candida viswanathii</name>
    <dbReference type="NCBI Taxonomy" id="5486"/>
    <lineage>
        <taxon>Eukaryota</taxon>
        <taxon>Fungi</taxon>
        <taxon>Dikarya</taxon>
        <taxon>Ascomycota</taxon>
        <taxon>Saccharomycotina</taxon>
        <taxon>Pichiomycetes</taxon>
        <taxon>Debaryomycetaceae</taxon>
        <taxon>Candida/Lodderomyces clade</taxon>
        <taxon>Candida</taxon>
    </lineage>
</organism>
<dbReference type="Gene3D" id="3.10.20.90">
    <property type="entry name" value="Phosphatidylinositol 3-kinase Catalytic Subunit, Chain A, domain 1"/>
    <property type="match status" value="1"/>
</dbReference>
<dbReference type="Proteomes" id="UP000253472">
    <property type="component" value="Unassembled WGS sequence"/>
</dbReference>
<dbReference type="GO" id="GO:0005634">
    <property type="term" value="C:nucleus"/>
    <property type="evidence" value="ECO:0007669"/>
    <property type="project" value="UniProtKB-SubCell"/>
</dbReference>
<keyword evidence="2" id="KW-0479">Metal-binding</keyword>
<dbReference type="EMBL" id="QLNQ01000027">
    <property type="protein sequence ID" value="RCK58844.1"/>
    <property type="molecule type" value="Genomic_DNA"/>
</dbReference>
<keyword evidence="4" id="KW-0862">Zinc</keyword>
<keyword evidence="11" id="KW-1185">Reference proteome</keyword>
<dbReference type="InterPro" id="IPR025829">
    <property type="entry name" value="Zn_knuckle_CX2CX3GHX4C"/>
</dbReference>
<dbReference type="PROSITE" id="PS51282">
    <property type="entry name" value="DWNN"/>
    <property type="match status" value="1"/>
</dbReference>
<evidence type="ECO:0000256" key="5">
    <source>
        <dbReference type="ARBA" id="ARBA00023242"/>
    </source>
</evidence>
<dbReference type="GO" id="GO:0006511">
    <property type="term" value="P:ubiquitin-dependent protein catabolic process"/>
    <property type="evidence" value="ECO:0007669"/>
    <property type="project" value="TreeGrafter"/>
</dbReference>
<dbReference type="GO" id="GO:0016567">
    <property type="term" value="P:protein ubiquitination"/>
    <property type="evidence" value="ECO:0007669"/>
    <property type="project" value="InterPro"/>
</dbReference>
<protein>
    <submittedName>
        <fullName evidence="10">Protein MPE1</fullName>
    </submittedName>
</protein>
<dbReference type="PANTHER" id="PTHR15439">
    <property type="entry name" value="RETINOBLASTOMA-BINDING PROTEIN 6"/>
    <property type="match status" value="1"/>
</dbReference>
<reference evidence="10 11" key="1">
    <citation type="submission" date="2018-06" db="EMBL/GenBank/DDBJ databases">
        <title>Whole genome sequencing of Candida tropicalis (genome annotated by CSBL at Korea University).</title>
        <authorList>
            <person name="Ahn J."/>
        </authorList>
    </citation>
    <scope>NUCLEOTIDE SEQUENCE [LARGE SCALE GENOMIC DNA]</scope>
    <source>
        <strain evidence="10 11">ATCC 20962</strain>
    </source>
</reference>
<comment type="caution">
    <text evidence="10">The sequence shown here is derived from an EMBL/GenBank/DDBJ whole genome shotgun (WGS) entry which is preliminary data.</text>
</comment>
<gene>
    <name evidence="10" type="primary">MPE1</name>
    <name evidence="10" type="ORF">Cantr_07235</name>
</gene>
<sequence length="478" mass="53904">MSSVVYYKFLHQKNKSVIHFDGTSISVFDLKREIILQNQLGSGQDFNLKLYHSEQPDQEYELDQDIIPRSSYVLAKRSPAFLKLGKYNNAMRYVTGKPRINRRAINSTSNANTTANNTANVPTQPLDENATEEDRIKLMFQNQSNAWEQTQEDLSHHKMVFHRPAAPSTNSKQDDHPPPGYICYRCGKKDHWIKNCPTNNDPNFEGKKIMRTTGIPKSYLKTISREEVESKANSLTTNENGDVVDTDGNAILITDDGEYAIAMADSKTWKNYQEKLQNAALKSKREYEQKLVAAVEHDKKLEFLDPLSETKKVLTAPIVMTPCCTDSSKLQKLKNFNYNQPELESVLIDNDFHCPNCGKDDVFIDSLIPNEELEKQLKEYVDSKEAELSIKDPSKRSAAEMVGDGESDEPNSKKQKTDQVPLQPQPGMYPPAGGFPFAIPPGMPIPPPGFPMVPPQGFMPNAGQGNQHFKNNQYNPNS</sequence>
<evidence type="ECO:0000256" key="7">
    <source>
        <dbReference type="SAM" id="MobiDB-lite"/>
    </source>
</evidence>
<feature type="compositionally biased region" description="Basic and acidic residues" evidence="7">
    <location>
        <begin position="382"/>
        <end position="398"/>
    </location>
</feature>
<dbReference type="GO" id="GO:0006397">
    <property type="term" value="P:mRNA processing"/>
    <property type="evidence" value="ECO:0007669"/>
    <property type="project" value="InterPro"/>
</dbReference>
<evidence type="ECO:0000256" key="2">
    <source>
        <dbReference type="ARBA" id="ARBA00022723"/>
    </source>
</evidence>
<name>A0A367XZ41_9ASCO</name>
<dbReference type="GO" id="GO:0008270">
    <property type="term" value="F:zinc ion binding"/>
    <property type="evidence" value="ECO:0007669"/>
    <property type="project" value="UniProtKB-KW"/>
</dbReference>
<proteinExistence type="predicted"/>
<dbReference type="SMART" id="SM01180">
    <property type="entry name" value="DWNN"/>
    <property type="match status" value="1"/>
</dbReference>
<comment type="subcellular location">
    <subcellularLocation>
        <location evidence="1">Nucleus</location>
    </subcellularLocation>
</comment>
<dbReference type="GO" id="GO:0061630">
    <property type="term" value="F:ubiquitin protein ligase activity"/>
    <property type="evidence" value="ECO:0007669"/>
    <property type="project" value="InterPro"/>
</dbReference>
<evidence type="ECO:0000256" key="1">
    <source>
        <dbReference type="ARBA" id="ARBA00004123"/>
    </source>
</evidence>
<dbReference type="STRING" id="5486.A0A367XZ41"/>
<evidence type="ECO:0000259" key="8">
    <source>
        <dbReference type="PROSITE" id="PS50158"/>
    </source>
</evidence>
<dbReference type="Pfam" id="PF13696">
    <property type="entry name" value="zf-CCHC_2"/>
    <property type="match status" value="1"/>
</dbReference>
<evidence type="ECO:0000313" key="10">
    <source>
        <dbReference type="EMBL" id="RCK58844.1"/>
    </source>
</evidence>
<feature type="domain" description="DWNN" evidence="9">
    <location>
        <begin position="5"/>
        <end position="79"/>
    </location>
</feature>
<dbReference type="SMART" id="SM00343">
    <property type="entry name" value="ZnF_C2HC"/>
    <property type="match status" value="1"/>
</dbReference>
<keyword evidence="5" id="KW-0539">Nucleus</keyword>
<evidence type="ECO:0000256" key="3">
    <source>
        <dbReference type="ARBA" id="ARBA00022771"/>
    </source>
</evidence>
<dbReference type="PANTHER" id="PTHR15439:SF0">
    <property type="entry name" value="CELL DIVISION CYCLE AND APOPTOSIS REGULATOR PROTEIN 1-RELATED"/>
    <property type="match status" value="1"/>
</dbReference>
<dbReference type="AlphaFoldDB" id="A0A367XZ41"/>
<evidence type="ECO:0000313" key="11">
    <source>
        <dbReference type="Proteomes" id="UP000253472"/>
    </source>
</evidence>
<dbReference type="InterPro" id="IPR001878">
    <property type="entry name" value="Znf_CCHC"/>
</dbReference>
<keyword evidence="3 6" id="KW-0863">Zinc-finger</keyword>
<dbReference type="PROSITE" id="PS50158">
    <property type="entry name" value="ZF_CCHC"/>
    <property type="match status" value="1"/>
</dbReference>
<accession>A0A367XZ41</accession>
<feature type="compositionally biased region" description="Pro residues" evidence="7">
    <location>
        <begin position="438"/>
        <end position="454"/>
    </location>
</feature>
<feature type="domain" description="CCHC-type" evidence="8">
    <location>
        <begin position="183"/>
        <end position="197"/>
    </location>
</feature>
<evidence type="ECO:0000256" key="6">
    <source>
        <dbReference type="PROSITE-ProRule" id="PRU00047"/>
    </source>
</evidence>
<dbReference type="InterPro" id="IPR033489">
    <property type="entry name" value="RBBP6"/>
</dbReference>
<evidence type="ECO:0000259" key="9">
    <source>
        <dbReference type="PROSITE" id="PS51282"/>
    </source>
</evidence>
<dbReference type="SUPFAM" id="SSF57756">
    <property type="entry name" value="Retrovirus zinc finger-like domains"/>
    <property type="match status" value="1"/>
</dbReference>
<dbReference type="OrthoDB" id="106784at2759"/>